<dbReference type="PROSITE" id="PS50887">
    <property type="entry name" value="GGDEF"/>
    <property type="match status" value="1"/>
</dbReference>
<dbReference type="SMART" id="SM00267">
    <property type="entry name" value="GGDEF"/>
    <property type="match status" value="1"/>
</dbReference>
<evidence type="ECO:0000313" key="5">
    <source>
        <dbReference type="Proteomes" id="UP001321582"/>
    </source>
</evidence>
<dbReference type="GO" id="GO:0005886">
    <property type="term" value="C:plasma membrane"/>
    <property type="evidence" value="ECO:0007669"/>
    <property type="project" value="TreeGrafter"/>
</dbReference>
<dbReference type="GO" id="GO:0043709">
    <property type="term" value="P:cell adhesion involved in single-species biofilm formation"/>
    <property type="evidence" value="ECO:0007669"/>
    <property type="project" value="TreeGrafter"/>
</dbReference>
<dbReference type="SUPFAM" id="SSF55073">
    <property type="entry name" value="Nucleotide cyclase"/>
    <property type="match status" value="1"/>
</dbReference>
<feature type="coiled-coil region" evidence="1">
    <location>
        <begin position="19"/>
        <end position="64"/>
    </location>
</feature>
<evidence type="ECO:0000256" key="2">
    <source>
        <dbReference type="SAM" id="Phobius"/>
    </source>
</evidence>
<keyword evidence="5" id="KW-1185">Reference proteome</keyword>
<dbReference type="RefSeq" id="WP_307903815.1">
    <property type="nucleotide sequence ID" value="NZ_AP027059.1"/>
</dbReference>
<dbReference type="InterPro" id="IPR043128">
    <property type="entry name" value="Rev_trsase/Diguanyl_cyclase"/>
</dbReference>
<evidence type="ECO:0000259" key="3">
    <source>
        <dbReference type="PROSITE" id="PS50887"/>
    </source>
</evidence>
<name>A0AAU9DR07_9FUSO</name>
<keyword evidence="1" id="KW-0175">Coiled coil</keyword>
<evidence type="ECO:0000256" key="1">
    <source>
        <dbReference type="SAM" id="Coils"/>
    </source>
</evidence>
<dbReference type="PANTHER" id="PTHR45138:SF9">
    <property type="entry name" value="DIGUANYLATE CYCLASE DGCM-RELATED"/>
    <property type="match status" value="1"/>
</dbReference>
<keyword evidence="2" id="KW-0472">Membrane</keyword>
<dbReference type="InterPro" id="IPR029787">
    <property type="entry name" value="Nucleotide_cyclase"/>
</dbReference>
<dbReference type="NCBIfam" id="TIGR00254">
    <property type="entry name" value="GGDEF"/>
    <property type="match status" value="1"/>
</dbReference>
<proteinExistence type="predicted"/>
<dbReference type="AlphaFoldDB" id="A0AAU9DR07"/>
<gene>
    <name evidence="4" type="ORF">HLVA_15370</name>
</gene>
<dbReference type="SUPFAM" id="SSF55781">
    <property type="entry name" value="GAF domain-like"/>
    <property type="match status" value="2"/>
</dbReference>
<protein>
    <recommendedName>
        <fullName evidence="3">GGDEF domain-containing protein</fullName>
    </recommendedName>
</protein>
<feature type="domain" description="GGDEF" evidence="3">
    <location>
        <begin position="439"/>
        <end position="574"/>
    </location>
</feature>
<dbReference type="InterPro" id="IPR050469">
    <property type="entry name" value="Diguanylate_Cyclase"/>
</dbReference>
<accession>A0AAU9DR07</accession>
<reference evidence="4 5" key="1">
    <citation type="submission" date="2022-11" db="EMBL/GenBank/DDBJ databases">
        <title>Haliovirga abyssi gen. nov., sp. nov., a mesophilic fermentative bacterium isolated from the Iheya North hydrothermal field and the proposal of Haliovirgaceae fam. nov.</title>
        <authorList>
            <person name="Miyazaki U."/>
            <person name="Tame A."/>
            <person name="Miyazaki J."/>
            <person name="Takai K."/>
            <person name="Sawayama S."/>
            <person name="Kitajima M."/>
            <person name="Okamoto A."/>
            <person name="Nakagawa S."/>
        </authorList>
    </citation>
    <scope>NUCLEOTIDE SEQUENCE [LARGE SCALE GENOMIC DNA]</scope>
    <source>
        <strain evidence="4 5">IC12</strain>
    </source>
</reference>
<sequence length="577" mass="66814">MSLVSILFLCISAILFIGVILLKIKVEKLKLNIDNLQEKNINFIKLLEEEKKEIENVELESTDKNFKFIAINQMIKTLVREKDLETLERIIADMLFEVESIEKGAFFRIENEKLKLIVDKGFDVKKDDIKILNNGEFIKKLLSSNLIKNIEILDVEELKENIDFTNSESGYTIAFKGLDDDSGNQILRYVMVLGEKKFGEYSETDIEFLETISGQIEIVLENAIKSNYIEKKNVELTEKIYDLMTINYATKMIFSTLNLDEILKNSIDMFAEVAGTTQAAIAYFDQDTKELEIKNIRGDINENLIGEKIVLDKEDIEFVKENEEIFIITNLKKSDNGILKFYRKHKEFFKKINIEVLVPLIAKNNFFGFIFLGMKYAEKGYSENNVEVYNTLASQISVSVANSNLYNLAITDGMTKLYIHRYFRQRLTEEIERGRRYKKKLSILMTDIDHFKIFNDTYGHQAGDEVLKAVARVMMKKTRKVDIVARYGGEEFVVILPETDRGGAIQAAENIRKEIEKLEIVYNGEILKVNMSLGVYTFDFGNETLSDEEFIKRSDIALYYSKENGRNRVTHYDNIKE</sequence>
<evidence type="ECO:0000313" key="4">
    <source>
        <dbReference type="EMBL" id="BDU50968.1"/>
    </source>
</evidence>
<dbReference type="Pfam" id="PF00990">
    <property type="entry name" value="GGDEF"/>
    <property type="match status" value="1"/>
</dbReference>
<dbReference type="GO" id="GO:0052621">
    <property type="term" value="F:diguanylate cyclase activity"/>
    <property type="evidence" value="ECO:0007669"/>
    <property type="project" value="TreeGrafter"/>
</dbReference>
<dbReference type="InterPro" id="IPR029016">
    <property type="entry name" value="GAF-like_dom_sf"/>
</dbReference>
<dbReference type="PANTHER" id="PTHR45138">
    <property type="entry name" value="REGULATORY COMPONENTS OF SENSORY TRANSDUCTION SYSTEM"/>
    <property type="match status" value="1"/>
</dbReference>
<dbReference type="GO" id="GO:1902201">
    <property type="term" value="P:negative regulation of bacterial-type flagellum-dependent cell motility"/>
    <property type="evidence" value="ECO:0007669"/>
    <property type="project" value="TreeGrafter"/>
</dbReference>
<dbReference type="Gene3D" id="3.30.450.40">
    <property type="match status" value="1"/>
</dbReference>
<dbReference type="FunFam" id="3.30.70.270:FF:000001">
    <property type="entry name" value="Diguanylate cyclase domain protein"/>
    <property type="match status" value="1"/>
</dbReference>
<dbReference type="CDD" id="cd01949">
    <property type="entry name" value="GGDEF"/>
    <property type="match status" value="1"/>
</dbReference>
<organism evidence="4 5">
    <name type="scientific">Haliovirga abyssi</name>
    <dbReference type="NCBI Taxonomy" id="2996794"/>
    <lineage>
        <taxon>Bacteria</taxon>
        <taxon>Fusobacteriati</taxon>
        <taxon>Fusobacteriota</taxon>
        <taxon>Fusobacteriia</taxon>
        <taxon>Fusobacteriales</taxon>
        <taxon>Haliovirgaceae</taxon>
        <taxon>Haliovirga</taxon>
    </lineage>
</organism>
<dbReference type="Proteomes" id="UP001321582">
    <property type="component" value="Chromosome"/>
</dbReference>
<dbReference type="EMBL" id="AP027059">
    <property type="protein sequence ID" value="BDU50968.1"/>
    <property type="molecule type" value="Genomic_DNA"/>
</dbReference>
<dbReference type="Gene3D" id="3.30.70.270">
    <property type="match status" value="1"/>
</dbReference>
<dbReference type="InterPro" id="IPR000160">
    <property type="entry name" value="GGDEF_dom"/>
</dbReference>
<feature type="transmembrane region" description="Helical" evidence="2">
    <location>
        <begin position="6"/>
        <end position="24"/>
    </location>
</feature>
<dbReference type="KEGG" id="haby:HLVA_15370"/>
<keyword evidence="2" id="KW-0812">Transmembrane</keyword>
<keyword evidence="2" id="KW-1133">Transmembrane helix</keyword>